<dbReference type="EMBL" id="MQVR01000054">
    <property type="protein sequence ID" value="OKL53555.1"/>
    <property type="molecule type" value="Genomic_DNA"/>
</dbReference>
<evidence type="ECO:0000256" key="2">
    <source>
        <dbReference type="SAM" id="SignalP"/>
    </source>
</evidence>
<sequence>MNLRRLTLTAAALALMSAPAIAAPTDCDYTWSRDGVDITSEMTCSDAEANLPEPNQLASAEPCEFVISSRSYLVGDAIAARTDAGASLGEIRTEISPEHTARVTVRVAQETTGATLTLRATGAAFVADSATAFITPAEDGEKAAVGIGHVEFDDDGALILPIAELPAGSSLSFEVELAGDKPGVNAELRGAMPECSTTPPPALTEYSPWADTERSCEKGTMLQERAATVREQIWNAEQARWEPGPATSSTVTRVRDLSAAEIVQCPVTEQKSVTDWRDIRHDCATGNVEQQRTHTTTRPKWDPVERTWAPGESHKSETRYRPMTSAEVAQCTLVPQRLTLADLLSWGS</sequence>
<dbReference type="OrthoDB" id="3263746at2"/>
<evidence type="ECO:0000313" key="3">
    <source>
        <dbReference type="EMBL" id="OKL53555.1"/>
    </source>
</evidence>
<keyword evidence="4" id="KW-1185">Reference proteome</keyword>
<organism evidence="3 4">
    <name type="scientific">Bowdeniella nasicola</name>
    <dbReference type="NCBI Taxonomy" id="208480"/>
    <lineage>
        <taxon>Bacteria</taxon>
        <taxon>Bacillati</taxon>
        <taxon>Actinomycetota</taxon>
        <taxon>Actinomycetes</taxon>
        <taxon>Actinomycetales</taxon>
        <taxon>Actinomycetaceae</taxon>
        <taxon>Bowdeniella</taxon>
    </lineage>
</organism>
<feature type="region of interest" description="Disordered" evidence="1">
    <location>
        <begin position="288"/>
        <end position="321"/>
    </location>
</feature>
<dbReference type="RefSeq" id="WP_073716997.1">
    <property type="nucleotide sequence ID" value="NZ_MQVR01000054.1"/>
</dbReference>
<evidence type="ECO:0000313" key="4">
    <source>
        <dbReference type="Proteomes" id="UP000185628"/>
    </source>
</evidence>
<name>A0A1Q5Q1H8_9ACTO</name>
<feature type="signal peptide" evidence="2">
    <location>
        <begin position="1"/>
        <end position="22"/>
    </location>
</feature>
<reference evidence="4" key="1">
    <citation type="submission" date="2016-12" db="EMBL/GenBank/DDBJ databases">
        <authorList>
            <person name="Meng X."/>
        </authorList>
    </citation>
    <scope>NUCLEOTIDE SEQUENCE [LARGE SCALE GENOMIC DNA]</scope>
    <source>
        <strain evidence="4">DSM 19116</strain>
    </source>
</reference>
<proteinExistence type="predicted"/>
<gene>
    <name evidence="3" type="ORF">BSZ39_08945</name>
</gene>
<accession>A0A1Q5Q1H8</accession>
<comment type="caution">
    <text evidence="3">The sequence shown here is derived from an EMBL/GenBank/DDBJ whole genome shotgun (WGS) entry which is preliminary data.</text>
</comment>
<protein>
    <recommendedName>
        <fullName evidence="5">Ig-like domain-containing protein</fullName>
    </recommendedName>
</protein>
<feature type="chain" id="PRO_5012140603" description="Ig-like domain-containing protein" evidence="2">
    <location>
        <begin position="23"/>
        <end position="348"/>
    </location>
</feature>
<dbReference type="AlphaFoldDB" id="A0A1Q5Q1H8"/>
<feature type="compositionally biased region" description="Polar residues" evidence="1">
    <location>
        <begin position="288"/>
        <end position="298"/>
    </location>
</feature>
<dbReference type="Proteomes" id="UP000185628">
    <property type="component" value="Unassembled WGS sequence"/>
</dbReference>
<keyword evidence="2" id="KW-0732">Signal</keyword>
<evidence type="ECO:0008006" key="5">
    <source>
        <dbReference type="Google" id="ProtNLM"/>
    </source>
</evidence>
<evidence type="ECO:0000256" key="1">
    <source>
        <dbReference type="SAM" id="MobiDB-lite"/>
    </source>
</evidence>